<comment type="caution">
    <text evidence="2">The sequence shown here is derived from an EMBL/GenBank/DDBJ whole genome shotgun (WGS) entry which is preliminary data.</text>
</comment>
<dbReference type="Proteomes" id="UP001431131">
    <property type="component" value="Unassembled WGS sequence"/>
</dbReference>
<name>A0AAW5E0I7_9BACI</name>
<reference evidence="2" key="1">
    <citation type="submission" date="2022-02" db="EMBL/GenBank/DDBJ databases">
        <title>Fredinandcohnia quinoae sp. nov. isolated from Chenopodium quinoa seeds.</title>
        <authorList>
            <person name="Saati-Santamaria Z."/>
            <person name="Flores-Felix J.D."/>
            <person name="Igual J.M."/>
            <person name="Velazquez E."/>
            <person name="Garcia-Fraile P."/>
            <person name="Martinez-Molina E."/>
        </authorList>
    </citation>
    <scope>NUCLEOTIDE SEQUENCE</scope>
    <source>
        <strain evidence="2">SECRCQ15</strain>
    </source>
</reference>
<dbReference type="InterPro" id="IPR036390">
    <property type="entry name" value="WH_DNA-bd_sf"/>
</dbReference>
<accession>A0AAW5E0I7</accession>
<dbReference type="GO" id="GO:0006260">
    <property type="term" value="P:DNA replication"/>
    <property type="evidence" value="ECO:0007669"/>
    <property type="project" value="InterPro"/>
</dbReference>
<organism evidence="2 3">
    <name type="scientific">Fredinandcohnia quinoae</name>
    <dbReference type="NCBI Taxonomy" id="2918902"/>
    <lineage>
        <taxon>Bacteria</taxon>
        <taxon>Bacillati</taxon>
        <taxon>Bacillota</taxon>
        <taxon>Bacilli</taxon>
        <taxon>Bacillales</taxon>
        <taxon>Bacillaceae</taxon>
        <taxon>Fredinandcohnia</taxon>
    </lineage>
</organism>
<evidence type="ECO:0000313" key="3">
    <source>
        <dbReference type="Proteomes" id="UP001431131"/>
    </source>
</evidence>
<dbReference type="GO" id="GO:0006276">
    <property type="term" value="P:plasmid maintenance"/>
    <property type="evidence" value="ECO:0007669"/>
    <property type="project" value="InterPro"/>
</dbReference>
<evidence type="ECO:0000259" key="1">
    <source>
        <dbReference type="Pfam" id="PF05732"/>
    </source>
</evidence>
<dbReference type="SUPFAM" id="SSF46785">
    <property type="entry name" value="Winged helix' DNA-binding domain"/>
    <property type="match status" value="1"/>
</dbReference>
<feature type="domain" description="Plasmid replication protein RepL" evidence="1">
    <location>
        <begin position="4"/>
        <end position="88"/>
    </location>
</feature>
<protein>
    <submittedName>
        <fullName evidence="2">Type IV toxin-antitoxin system AbiEi family antitoxin domain-containing protein</fullName>
    </submittedName>
</protein>
<gene>
    <name evidence="2" type="ORF">MJG50_12350</name>
</gene>
<dbReference type="Gene3D" id="1.10.10.10">
    <property type="entry name" value="Winged helix-like DNA-binding domain superfamily/Winged helix DNA-binding domain"/>
    <property type="match status" value="1"/>
</dbReference>
<dbReference type="InterPro" id="IPR008813">
    <property type="entry name" value="Plasmid_replication_RepL"/>
</dbReference>
<dbReference type="AlphaFoldDB" id="A0AAW5E0I7"/>
<dbReference type="RefSeq" id="WP_240256043.1">
    <property type="nucleotide sequence ID" value="NZ_JAKTTI010000018.1"/>
</dbReference>
<dbReference type="EMBL" id="JAKTTI010000018">
    <property type="protein sequence ID" value="MCH1626123.1"/>
    <property type="molecule type" value="Genomic_DNA"/>
</dbReference>
<proteinExistence type="predicted"/>
<dbReference type="InterPro" id="IPR036388">
    <property type="entry name" value="WH-like_DNA-bd_sf"/>
</dbReference>
<keyword evidence="3" id="KW-1185">Reference proteome</keyword>
<sequence length="120" mass="13584">MKNSTEFEQSKDYLEDLLLLHGVPKNLALLLFELLSYVNKDNQIVINAFIKKELAEKAKISKGTIDNALTKLKDSGLLERLDRGVYIPHSTLLKVPKLIKGNAVSFKVTYSKNKKEIEPI</sequence>
<dbReference type="Pfam" id="PF05732">
    <property type="entry name" value="RepL"/>
    <property type="match status" value="1"/>
</dbReference>
<evidence type="ECO:0000313" key="2">
    <source>
        <dbReference type="EMBL" id="MCH1626123.1"/>
    </source>
</evidence>